<evidence type="ECO:0000313" key="2">
    <source>
        <dbReference type="EMBL" id="CAK0788729.1"/>
    </source>
</evidence>
<feature type="compositionally biased region" description="Basic and acidic residues" evidence="1">
    <location>
        <begin position="29"/>
        <end position="43"/>
    </location>
</feature>
<protein>
    <recommendedName>
        <fullName evidence="4">DUF4116 domain-containing protein</fullName>
    </recommendedName>
</protein>
<feature type="compositionally biased region" description="Basic and acidic residues" evidence="1">
    <location>
        <begin position="55"/>
        <end position="68"/>
    </location>
</feature>
<evidence type="ECO:0008006" key="4">
    <source>
        <dbReference type="Google" id="ProtNLM"/>
    </source>
</evidence>
<sequence>MHRASGGRLGRFGQPQDALGQAQPLEGTPRLERRPPRTDEDRHRPNKPSTVCVRRPREGDAQARKSDGRSSLAGASWPYRSGRTHAFKEDTQCQRVPVRLSKRPKAPNLETSSRSPPGVAPRFEQACRGDEQLVLEAMQRDREALRFASGPLLGDRAFALRAVGLWGLALESKRRGSPEGLSRHPGLRGDMFFSPGVFFQCVGLPELRRSDLVNAGDRPRFRPPGPMPQEHKRIGDTKLSMGSIQWTTGLDKTSYPKTGSLDEFSQLEWQ</sequence>
<proteinExistence type="predicted"/>
<dbReference type="Proteomes" id="UP001189429">
    <property type="component" value="Unassembled WGS sequence"/>
</dbReference>
<feature type="region of interest" description="Disordered" evidence="1">
    <location>
        <begin position="215"/>
        <end position="238"/>
    </location>
</feature>
<reference evidence="2" key="1">
    <citation type="submission" date="2023-10" db="EMBL/GenBank/DDBJ databases">
        <authorList>
            <person name="Chen Y."/>
            <person name="Shah S."/>
            <person name="Dougan E. K."/>
            <person name="Thang M."/>
            <person name="Chan C."/>
        </authorList>
    </citation>
    <scope>NUCLEOTIDE SEQUENCE [LARGE SCALE GENOMIC DNA]</scope>
</reference>
<evidence type="ECO:0000256" key="1">
    <source>
        <dbReference type="SAM" id="MobiDB-lite"/>
    </source>
</evidence>
<feature type="region of interest" description="Disordered" evidence="1">
    <location>
        <begin position="1"/>
        <end position="122"/>
    </location>
</feature>
<gene>
    <name evidence="2" type="ORF">PCOR1329_LOCUS519</name>
</gene>
<comment type="caution">
    <text evidence="2">The sequence shown here is derived from an EMBL/GenBank/DDBJ whole genome shotgun (WGS) entry which is preliminary data.</text>
</comment>
<name>A0ABN9P7N7_9DINO</name>
<organism evidence="2 3">
    <name type="scientific">Prorocentrum cordatum</name>
    <dbReference type="NCBI Taxonomy" id="2364126"/>
    <lineage>
        <taxon>Eukaryota</taxon>
        <taxon>Sar</taxon>
        <taxon>Alveolata</taxon>
        <taxon>Dinophyceae</taxon>
        <taxon>Prorocentrales</taxon>
        <taxon>Prorocentraceae</taxon>
        <taxon>Prorocentrum</taxon>
    </lineage>
</organism>
<accession>A0ABN9P7N7</accession>
<keyword evidence="3" id="KW-1185">Reference proteome</keyword>
<evidence type="ECO:0000313" key="3">
    <source>
        <dbReference type="Proteomes" id="UP001189429"/>
    </source>
</evidence>
<dbReference type="EMBL" id="CAUYUJ010000114">
    <property type="protein sequence ID" value="CAK0788729.1"/>
    <property type="molecule type" value="Genomic_DNA"/>
</dbReference>